<reference evidence="1" key="1">
    <citation type="submission" date="2022-03" db="EMBL/GenBank/DDBJ databases">
        <authorList>
            <person name="Martin H S."/>
        </authorList>
    </citation>
    <scope>NUCLEOTIDE SEQUENCE</scope>
</reference>
<accession>A0ABN8HNV1</accession>
<gene>
    <name evidence="1" type="ORF">IPOD504_LOCUS259</name>
</gene>
<dbReference type="EMBL" id="OW152813">
    <property type="protein sequence ID" value="CAH2034726.1"/>
    <property type="molecule type" value="Genomic_DNA"/>
</dbReference>
<proteinExistence type="predicted"/>
<evidence type="ECO:0000313" key="2">
    <source>
        <dbReference type="Proteomes" id="UP000837857"/>
    </source>
</evidence>
<sequence length="71" mass="7770">MVPNISHCVPDSGDMPNTQNAITYAEKYRVSPVRVAAAPAGTGGETNERNRDTTVLQSYNSCQLMIDDRKI</sequence>
<keyword evidence="2" id="KW-1185">Reference proteome</keyword>
<name>A0ABN8HNV1_9NEOP</name>
<protein>
    <submittedName>
        <fullName evidence="1">Uncharacterized protein</fullName>
    </submittedName>
</protein>
<organism evidence="1 2">
    <name type="scientific">Iphiclides podalirius</name>
    <name type="common">scarce swallowtail</name>
    <dbReference type="NCBI Taxonomy" id="110791"/>
    <lineage>
        <taxon>Eukaryota</taxon>
        <taxon>Metazoa</taxon>
        <taxon>Ecdysozoa</taxon>
        <taxon>Arthropoda</taxon>
        <taxon>Hexapoda</taxon>
        <taxon>Insecta</taxon>
        <taxon>Pterygota</taxon>
        <taxon>Neoptera</taxon>
        <taxon>Endopterygota</taxon>
        <taxon>Lepidoptera</taxon>
        <taxon>Glossata</taxon>
        <taxon>Ditrysia</taxon>
        <taxon>Papilionoidea</taxon>
        <taxon>Papilionidae</taxon>
        <taxon>Papilioninae</taxon>
        <taxon>Iphiclides</taxon>
    </lineage>
</organism>
<evidence type="ECO:0000313" key="1">
    <source>
        <dbReference type="EMBL" id="CAH2034726.1"/>
    </source>
</evidence>
<dbReference type="Proteomes" id="UP000837857">
    <property type="component" value="Chromosome 1"/>
</dbReference>
<feature type="non-terminal residue" evidence="1">
    <location>
        <position position="71"/>
    </location>
</feature>